<dbReference type="InterPro" id="IPR007159">
    <property type="entry name" value="SpoVT-AbrB_dom"/>
</dbReference>
<dbReference type="AlphaFoldDB" id="A0A6I4LVF0"/>
<dbReference type="HAMAP" id="MF_01008">
    <property type="entry name" value="MraZ"/>
    <property type="match status" value="1"/>
</dbReference>
<keyword evidence="1" id="KW-0804">Transcription</keyword>
<dbReference type="GO" id="GO:0000976">
    <property type="term" value="F:transcription cis-regulatory region binding"/>
    <property type="evidence" value="ECO:0007669"/>
    <property type="project" value="TreeGrafter"/>
</dbReference>
<dbReference type="PANTHER" id="PTHR34701:SF1">
    <property type="entry name" value="TRANSCRIPTIONAL REGULATOR MRAZ"/>
    <property type="match status" value="1"/>
</dbReference>
<dbReference type="PROSITE" id="PS51740">
    <property type="entry name" value="SPOVT_ABRB"/>
    <property type="match status" value="1"/>
</dbReference>
<dbReference type="CDD" id="cd16320">
    <property type="entry name" value="MraZ_N"/>
    <property type="match status" value="1"/>
</dbReference>
<dbReference type="GO" id="GO:0003700">
    <property type="term" value="F:DNA-binding transcription factor activity"/>
    <property type="evidence" value="ECO:0007669"/>
    <property type="project" value="UniProtKB-UniRule"/>
</dbReference>
<dbReference type="Proteomes" id="UP000471147">
    <property type="component" value="Unassembled WGS sequence"/>
</dbReference>
<dbReference type="PANTHER" id="PTHR34701">
    <property type="entry name" value="TRANSCRIPTIONAL REGULATOR MRAZ"/>
    <property type="match status" value="1"/>
</dbReference>
<keyword evidence="1" id="KW-0805">Transcription regulation</keyword>
<accession>A0A6I4LVF0</accession>
<feature type="domain" description="SpoVT-AbrB" evidence="3">
    <location>
        <begin position="10"/>
        <end position="58"/>
    </location>
</feature>
<reference evidence="4 5" key="1">
    <citation type="submission" date="2019-01" db="EMBL/GenBank/DDBJ databases">
        <title>Sphingorhabdus lacus sp.nov., isolated from an oligotrophic freshwater lake.</title>
        <authorList>
            <person name="Park M."/>
        </authorList>
    </citation>
    <scope>NUCLEOTIDE SEQUENCE [LARGE SCALE GENOMIC DNA]</scope>
    <source>
        <strain evidence="4 5">IMCC26285</strain>
    </source>
</reference>
<comment type="similarity">
    <text evidence="1">Belongs to the MraZ family.</text>
</comment>
<proteinExistence type="inferred from homology"/>
<dbReference type="InterPro" id="IPR003444">
    <property type="entry name" value="MraZ"/>
</dbReference>
<organism evidence="4 5">
    <name type="scientific">Sphingorhabdus profundilacus</name>
    <dbReference type="NCBI Taxonomy" id="2509718"/>
    <lineage>
        <taxon>Bacteria</taxon>
        <taxon>Pseudomonadati</taxon>
        <taxon>Pseudomonadota</taxon>
        <taxon>Alphaproteobacteria</taxon>
        <taxon>Sphingomonadales</taxon>
        <taxon>Sphingomonadaceae</taxon>
        <taxon>Sphingorhabdus</taxon>
    </lineage>
</organism>
<dbReference type="GO" id="GO:0009295">
    <property type="term" value="C:nucleoid"/>
    <property type="evidence" value="ECO:0007669"/>
    <property type="project" value="UniProtKB-SubCell"/>
</dbReference>
<dbReference type="InterPro" id="IPR035644">
    <property type="entry name" value="MraZ_C"/>
</dbReference>
<protein>
    <recommendedName>
        <fullName evidence="1">Transcriptional regulator MraZ</fullName>
    </recommendedName>
</protein>
<comment type="subunit">
    <text evidence="1">Forms oligomers.</text>
</comment>
<comment type="subcellular location">
    <subcellularLocation>
        <location evidence="1">Cytoplasm</location>
        <location evidence="1">Nucleoid</location>
    </subcellularLocation>
</comment>
<name>A0A6I4LVF0_9SPHN</name>
<gene>
    <name evidence="1" type="primary">mraZ</name>
    <name evidence="4" type="ORF">EUU23_06440</name>
</gene>
<dbReference type="EMBL" id="SDWJ01000001">
    <property type="protein sequence ID" value="MVZ97342.1"/>
    <property type="molecule type" value="Genomic_DNA"/>
</dbReference>
<keyword evidence="5" id="KW-1185">Reference proteome</keyword>
<evidence type="ECO:0000313" key="5">
    <source>
        <dbReference type="Proteomes" id="UP000471147"/>
    </source>
</evidence>
<evidence type="ECO:0000259" key="3">
    <source>
        <dbReference type="PROSITE" id="PS51740"/>
    </source>
</evidence>
<dbReference type="GO" id="GO:0005737">
    <property type="term" value="C:cytoplasm"/>
    <property type="evidence" value="ECO:0007669"/>
    <property type="project" value="UniProtKB-UniRule"/>
</dbReference>
<sequence length="163" mass="17787">MSGLVVYAGSGVSTVDAKGRATIPAELRDSVQASSGANSVCISRHPKLPCLIGFGGAERLKLRADVEAQWQSALNRGVEFDRELAGVTASSIFETNFEASGRFVLSPMLRHFGKIEDRAFFFGATTHFMLWNPDVFLAEAPDGYNAVKDELLYWLAQAGKREK</sequence>
<evidence type="ECO:0000256" key="1">
    <source>
        <dbReference type="HAMAP-Rule" id="MF_01008"/>
    </source>
</evidence>
<keyword evidence="1" id="KW-0963">Cytoplasm</keyword>
<dbReference type="CDD" id="cd16321">
    <property type="entry name" value="MraZ_C"/>
    <property type="match status" value="1"/>
</dbReference>
<comment type="caution">
    <text evidence="4">The sequence shown here is derived from an EMBL/GenBank/DDBJ whole genome shotgun (WGS) entry which is preliminary data.</text>
</comment>
<dbReference type="GO" id="GO:2000143">
    <property type="term" value="P:negative regulation of DNA-templated transcription initiation"/>
    <property type="evidence" value="ECO:0007669"/>
    <property type="project" value="TreeGrafter"/>
</dbReference>
<evidence type="ECO:0000256" key="2">
    <source>
        <dbReference type="PROSITE-ProRule" id="PRU01076"/>
    </source>
</evidence>
<dbReference type="InterPro" id="IPR038619">
    <property type="entry name" value="MraZ_sf"/>
</dbReference>
<keyword evidence="1 2" id="KW-0238">DNA-binding</keyword>
<dbReference type="OrthoDB" id="9807753at2"/>
<dbReference type="Gene3D" id="3.40.1550.20">
    <property type="entry name" value="Transcriptional regulator MraZ domain"/>
    <property type="match status" value="1"/>
</dbReference>
<evidence type="ECO:0000313" key="4">
    <source>
        <dbReference type="EMBL" id="MVZ97342.1"/>
    </source>
</evidence>
<dbReference type="SUPFAM" id="SSF89447">
    <property type="entry name" value="AbrB/MazE/MraZ-like"/>
    <property type="match status" value="1"/>
</dbReference>
<dbReference type="InterPro" id="IPR035642">
    <property type="entry name" value="MraZ_N"/>
</dbReference>
<dbReference type="RefSeq" id="WP_160353221.1">
    <property type="nucleotide sequence ID" value="NZ_SDWJ01000001.1"/>
</dbReference>
<dbReference type="InterPro" id="IPR037914">
    <property type="entry name" value="SpoVT-AbrB_sf"/>
</dbReference>